<evidence type="ECO:0000313" key="2">
    <source>
        <dbReference type="Proteomes" id="UP000371977"/>
    </source>
</evidence>
<dbReference type="RefSeq" id="WP_148621961.1">
    <property type="nucleotide sequence ID" value="NZ_SDGZ01000008.1"/>
</dbReference>
<dbReference type="EMBL" id="SDGZ01000008">
    <property type="protein sequence ID" value="TYC50489.1"/>
    <property type="molecule type" value="Genomic_DNA"/>
</dbReference>
<dbReference type="AlphaFoldDB" id="A0A6C2CAN6"/>
<evidence type="ECO:0000313" key="1">
    <source>
        <dbReference type="EMBL" id="TYC50489.1"/>
    </source>
</evidence>
<accession>A0A6C2CAN6</accession>
<keyword evidence="2" id="KW-1185">Reference proteome</keyword>
<gene>
    <name evidence="1" type="ORF">ESZ50_02150</name>
</gene>
<reference evidence="1 2" key="1">
    <citation type="submission" date="2019-01" db="EMBL/GenBank/DDBJ databases">
        <title>Weissella sp. nov., a novel lactic acid bacterium isolated from animal feces.</title>
        <authorList>
            <person name="Wang L.-T."/>
        </authorList>
    </citation>
    <scope>NUCLEOTIDE SEQUENCE [LARGE SCALE GENOMIC DNA]</scope>
    <source>
        <strain evidence="1 2">8H-2</strain>
    </source>
</reference>
<sequence length="174" mass="20026">MRLAKNIVISAIEVEKDMRFIKYTYHYQRGQAGKDYKTVNSYHDKLDLVDDLVSLAEKVVLKKEPITAVGSAKELFWRLFELLHWHAETPSQELISGDYGITVNELAKLIQNNKLKSVRAARYGVKNEDQGKYVWFADSGKIEISSQVKAKYAYAQVYQFLNANAEFNLVQLED</sequence>
<protein>
    <submittedName>
        <fullName evidence="1">Uncharacterized protein</fullName>
    </submittedName>
</protein>
<organism evidence="1 2">
    <name type="scientific">Weissella muntiaci</name>
    <dbReference type="NCBI Taxonomy" id="2508881"/>
    <lineage>
        <taxon>Bacteria</taxon>
        <taxon>Bacillati</taxon>
        <taxon>Bacillota</taxon>
        <taxon>Bacilli</taxon>
        <taxon>Lactobacillales</taxon>
        <taxon>Lactobacillaceae</taxon>
        <taxon>Weissella</taxon>
    </lineage>
</organism>
<name>A0A6C2CAN6_9LACO</name>
<proteinExistence type="predicted"/>
<dbReference type="Proteomes" id="UP000371977">
    <property type="component" value="Unassembled WGS sequence"/>
</dbReference>
<comment type="caution">
    <text evidence="1">The sequence shown here is derived from an EMBL/GenBank/DDBJ whole genome shotgun (WGS) entry which is preliminary data.</text>
</comment>